<dbReference type="RefSeq" id="WP_186887780.1">
    <property type="nucleotide sequence ID" value="NZ_JACONZ010000002.1"/>
</dbReference>
<comment type="caution">
    <text evidence="1">The sequence shown here is derived from an EMBL/GenBank/DDBJ whole genome shotgun (WGS) entry which is preliminary data.</text>
</comment>
<keyword evidence="2" id="KW-1185">Reference proteome</keyword>
<dbReference type="InterPro" id="IPR036086">
    <property type="entry name" value="ParB/Sulfiredoxin_sf"/>
</dbReference>
<evidence type="ECO:0000313" key="1">
    <source>
        <dbReference type="EMBL" id="MBC5581426.1"/>
    </source>
</evidence>
<dbReference type="SUPFAM" id="SSF110849">
    <property type="entry name" value="ParB/Sulfiredoxin"/>
    <property type="match status" value="1"/>
</dbReference>
<reference evidence="1" key="1">
    <citation type="submission" date="2020-08" db="EMBL/GenBank/DDBJ databases">
        <title>Genome public.</title>
        <authorList>
            <person name="Liu C."/>
            <person name="Sun Q."/>
        </authorList>
    </citation>
    <scope>NUCLEOTIDE SEQUENCE</scope>
    <source>
        <strain evidence="1">BX8</strain>
    </source>
</reference>
<accession>A0A923I9R6</accession>
<protein>
    <recommendedName>
        <fullName evidence="3">ParB/Sulfiredoxin domain-containing protein</fullName>
    </recommendedName>
</protein>
<gene>
    <name evidence="1" type="ORF">H8S23_07870</name>
</gene>
<organism evidence="1 2">
    <name type="scientific">Anaerofilum hominis</name>
    <dbReference type="NCBI Taxonomy" id="2763016"/>
    <lineage>
        <taxon>Bacteria</taxon>
        <taxon>Bacillati</taxon>
        <taxon>Bacillota</taxon>
        <taxon>Clostridia</taxon>
        <taxon>Eubacteriales</taxon>
        <taxon>Oscillospiraceae</taxon>
        <taxon>Anaerofilum</taxon>
    </lineage>
</organism>
<dbReference type="EMBL" id="JACONZ010000002">
    <property type="protein sequence ID" value="MBC5581426.1"/>
    <property type="molecule type" value="Genomic_DNA"/>
</dbReference>
<proteinExistence type="predicted"/>
<name>A0A923I9R6_9FIRM</name>
<sequence>MGIGMRSVHWVEVLRLIPTKDHLDREKLDAVLRWFDPEDLSNLQPLKVASDEQLNLYLLDGHCRAWALWATGVELAPVIVNDNFLPQKEFFHSAAVSSLSIQ</sequence>
<dbReference type="Proteomes" id="UP000659630">
    <property type="component" value="Unassembled WGS sequence"/>
</dbReference>
<evidence type="ECO:0008006" key="3">
    <source>
        <dbReference type="Google" id="ProtNLM"/>
    </source>
</evidence>
<evidence type="ECO:0000313" key="2">
    <source>
        <dbReference type="Proteomes" id="UP000659630"/>
    </source>
</evidence>
<dbReference type="AlphaFoldDB" id="A0A923I9R6"/>